<sequence>MVLLYQDETHVRAYQSLHATWSQRGSQRQIPTYGHHASVTIFGTVNAQTGEVVHQTASSCKQEDFLAFLSYVLKQYEDKFVIMVTDNASIHKSKLVQNFLHEQKERLMFVYLPPYSPNLNPIERLWKWLKQQVIANRFHPTQASIKESVQDFLSDIAITPQVVLRRLGLH</sequence>
<evidence type="ECO:0000313" key="2">
    <source>
        <dbReference type="Proteomes" id="UP001202289"/>
    </source>
</evidence>
<organism evidence="1 2">
    <name type="scientific">Bacillus cytotoxicus</name>
    <dbReference type="NCBI Taxonomy" id="580165"/>
    <lineage>
        <taxon>Bacteria</taxon>
        <taxon>Bacillati</taxon>
        <taxon>Bacillota</taxon>
        <taxon>Bacilli</taxon>
        <taxon>Bacillales</taxon>
        <taxon>Bacillaceae</taxon>
        <taxon>Bacillus</taxon>
        <taxon>Bacillus cereus group</taxon>
    </lineage>
</organism>
<dbReference type="Proteomes" id="UP001202289">
    <property type="component" value="Unassembled WGS sequence"/>
</dbReference>
<evidence type="ECO:0000313" key="1">
    <source>
        <dbReference type="EMBL" id="MCM3737810.1"/>
    </source>
</evidence>
<name>A0ACC6AAG9_9BACI</name>
<keyword evidence="2" id="KW-1185">Reference proteome</keyword>
<proteinExistence type="predicted"/>
<gene>
    <name evidence="1" type="ORF">M3215_18970</name>
</gene>
<dbReference type="EMBL" id="JAMBOP010000029">
    <property type="protein sequence ID" value="MCM3737810.1"/>
    <property type="molecule type" value="Genomic_DNA"/>
</dbReference>
<reference evidence="1" key="1">
    <citation type="submission" date="2022-05" db="EMBL/GenBank/DDBJ databases">
        <title>Comparative Genomics of Spacecraft Associated Microbes.</title>
        <authorList>
            <person name="Tran M.T."/>
            <person name="Wright A."/>
            <person name="Seuylemezian A."/>
            <person name="Eisen J."/>
            <person name="Coil D."/>
        </authorList>
    </citation>
    <scope>NUCLEOTIDE SEQUENCE</scope>
    <source>
        <strain evidence="1">FAIRING 10M-2.2</strain>
    </source>
</reference>
<protein>
    <submittedName>
        <fullName evidence="1">IS630 family transposase</fullName>
    </submittedName>
</protein>
<accession>A0ACC6AAG9</accession>
<comment type="caution">
    <text evidence="1">The sequence shown here is derived from an EMBL/GenBank/DDBJ whole genome shotgun (WGS) entry which is preliminary data.</text>
</comment>